<name>G8R0W6_OWEHD</name>
<dbReference type="EMBL" id="CP003156">
    <property type="protein sequence ID" value="AEV31637.1"/>
    <property type="molecule type" value="Genomic_DNA"/>
</dbReference>
<dbReference type="Pfam" id="PF02622">
    <property type="entry name" value="DUF179"/>
    <property type="match status" value="1"/>
</dbReference>
<dbReference type="SUPFAM" id="SSF143456">
    <property type="entry name" value="VC0467-like"/>
    <property type="match status" value="1"/>
</dbReference>
<keyword evidence="3" id="KW-1185">Reference proteome</keyword>
<dbReference type="RefSeq" id="WP_014200998.1">
    <property type="nucleotide sequence ID" value="NC_016599.1"/>
</dbReference>
<evidence type="ECO:0000313" key="2">
    <source>
        <dbReference type="EMBL" id="AEV31637.1"/>
    </source>
</evidence>
<comment type="similarity">
    <text evidence="1">Belongs to the UPF0301 (AlgH) family.</text>
</comment>
<dbReference type="PANTHER" id="PTHR31984">
    <property type="entry name" value="TRANSPORTER, PUTATIVE (DUF179)-RELATED"/>
    <property type="match status" value="1"/>
</dbReference>
<dbReference type="HAMAP" id="MF_00758">
    <property type="entry name" value="UPF0301"/>
    <property type="match status" value="1"/>
</dbReference>
<proteinExistence type="inferred from homology"/>
<evidence type="ECO:0000256" key="1">
    <source>
        <dbReference type="HAMAP-Rule" id="MF_00758"/>
    </source>
</evidence>
<protein>
    <recommendedName>
        <fullName evidence="1">UPF0301 protein Oweho_0622</fullName>
    </recommendedName>
</protein>
<dbReference type="HOGENOM" id="CLU_057596_2_1_10"/>
<dbReference type="eggNOG" id="COG1678">
    <property type="taxonomic scope" value="Bacteria"/>
</dbReference>
<dbReference type="Gene3D" id="3.40.1740.10">
    <property type="entry name" value="VC0467-like"/>
    <property type="match status" value="1"/>
</dbReference>
<accession>G8R0W6</accession>
<evidence type="ECO:0000313" key="3">
    <source>
        <dbReference type="Proteomes" id="UP000005631"/>
    </source>
</evidence>
<dbReference type="InterPro" id="IPR003774">
    <property type="entry name" value="AlgH-like"/>
</dbReference>
<gene>
    <name evidence="2" type="ordered locus">Oweho_0622</name>
</gene>
<dbReference type="Proteomes" id="UP000005631">
    <property type="component" value="Chromosome"/>
</dbReference>
<dbReference type="KEGG" id="oho:Oweho_0622"/>
<sequence>MPNVLNKPQKGSLLVAEPFLGDTNFDRTVVLLTEHNEEGSVGFVINKPLELTLDEVVIGFPSFESRIYHGGPVQQDSLFFLHNKGNLIPGGELIKDDLYWGGDLEPLKEMIKLGLIDQENIRFFLGYSGWGGGQLDLEIDEKSWLVLEHETIDMFKDTPSEMWKNIMMGVGGSYPLWANSPMDPNLN</sequence>
<dbReference type="PATRIC" id="fig|926562.3.peg.635"/>
<organism evidence="2 3">
    <name type="scientific">Owenweeksia hongkongensis (strain DSM 17368 / CIP 108786 / JCM 12287 / NRRL B-23963 / UST20020801)</name>
    <dbReference type="NCBI Taxonomy" id="926562"/>
    <lineage>
        <taxon>Bacteria</taxon>
        <taxon>Pseudomonadati</taxon>
        <taxon>Bacteroidota</taxon>
        <taxon>Flavobacteriia</taxon>
        <taxon>Flavobacteriales</taxon>
        <taxon>Owenweeksiaceae</taxon>
        <taxon>Owenweeksia</taxon>
    </lineage>
</organism>
<dbReference type="STRING" id="926562.Oweho_0622"/>
<dbReference type="PANTHER" id="PTHR31984:SF17">
    <property type="entry name" value="TRANSCRIPTIONAL REGULATOR"/>
    <property type="match status" value="1"/>
</dbReference>
<dbReference type="AlphaFoldDB" id="G8R0W6"/>
<dbReference type="OrthoDB" id="9807486at2"/>
<reference evidence="2 3" key="1">
    <citation type="journal article" date="2012" name="Stand. Genomic Sci.">
        <title>Genome sequence of the orange-pigmented seawater bacterium Owenweeksia hongkongensis type strain (UST20020801(T)).</title>
        <authorList>
            <person name="Riedel T."/>
            <person name="Held B."/>
            <person name="Nolan M."/>
            <person name="Lucas S."/>
            <person name="Lapidus A."/>
            <person name="Tice H."/>
            <person name="Del Rio T.G."/>
            <person name="Cheng J.F."/>
            <person name="Han C."/>
            <person name="Tapia R."/>
            <person name="Goodwin L.A."/>
            <person name="Pitluck S."/>
            <person name="Liolios K."/>
            <person name="Mavromatis K."/>
            <person name="Pagani I."/>
            <person name="Ivanova N."/>
            <person name="Mikhailova N."/>
            <person name="Pati A."/>
            <person name="Chen A."/>
            <person name="Palaniappan K."/>
            <person name="Rohde M."/>
            <person name="Tindall B.J."/>
            <person name="Detter J.C."/>
            <person name="Goker M."/>
            <person name="Woyke T."/>
            <person name="Bristow J."/>
            <person name="Eisen J.A."/>
            <person name="Markowitz V."/>
            <person name="Hugenholtz P."/>
            <person name="Klenk H.P."/>
            <person name="Kyrpides N.C."/>
        </authorList>
    </citation>
    <scope>NUCLEOTIDE SEQUENCE</scope>
    <source>
        <strain evidence="3">DSM 17368 / JCM 12287 / NRRL B-23963</strain>
    </source>
</reference>